<protein>
    <submittedName>
        <fullName evidence="2">Uncharacterized protein</fullName>
    </submittedName>
</protein>
<dbReference type="Proteomes" id="UP001497457">
    <property type="component" value="Chromosome 15b"/>
</dbReference>
<reference evidence="3" key="1">
    <citation type="submission" date="2024-06" db="EMBL/GenBank/DDBJ databases">
        <authorList>
            <person name="Ryan C."/>
        </authorList>
    </citation>
    <scope>NUCLEOTIDE SEQUENCE [LARGE SCALE GENOMIC DNA]</scope>
</reference>
<evidence type="ECO:0000313" key="2">
    <source>
        <dbReference type="EMBL" id="CAL4929093.1"/>
    </source>
</evidence>
<evidence type="ECO:0000313" key="3">
    <source>
        <dbReference type="Proteomes" id="UP001497457"/>
    </source>
</evidence>
<accession>A0ABC8XPF0</accession>
<gene>
    <name evidence="2" type="ORF">URODEC1_LOCUS25600</name>
</gene>
<evidence type="ECO:0000256" key="1">
    <source>
        <dbReference type="SAM" id="MobiDB-lite"/>
    </source>
</evidence>
<organism evidence="2 3">
    <name type="scientific">Urochloa decumbens</name>
    <dbReference type="NCBI Taxonomy" id="240449"/>
    <lineage>
        <taxon>Eukaryota</taxon>
        <taxon>Viridiplantae</taxon>
        <taxon>Streptophyta</taxon>
        <taxon>Embryophyta</taxon>
        <taxon>Tracheophyta</taxon>
        <taxon>Spermatophyta</taxon>
        <taxon>Magnoliopsida</taxon>
        <taxon>Liliopsida</taxon>
        <taxon>Poales</taxon>
        <taxon>Poaceae</taxon>
        <taxon>PACMAD clade</taxon>
        <taxon>Panicoideae</taxon>
        <taxon>Panicodae</taxon>
        <taxon>Paniceae</taxon>
        <taxon>Melinidinae</taxon>
        <taxon>Urochloa</taxon>
    </lineage>
</organism>
<proteinExistence type="predicted"/>
<reference evidence="2 3" key="2">
    <citation type="submission" date="2024-10" db="EMBL/GenBank/DDBJ databases">
        <authorList>
            <person name="Ryan C."/>
        </authorList>
    </citation>
    <scope>NUCLEOTIDE SEQUENCE [LARGE SCALE GENOMIC DNA]</scope>
</reference>
<name>A0ABC8XPF0_9POAL</name>
<dbReference type="EMBL" id="OZ075125">
    <property type="protein sequence ID" value="CAL4929093.1"/>
    <property type="molecule type" value="Genomic_DNA"/>
</dbReference>
<feature type="compositionally biased region" description="Basic and acidic residues" evidence="1">
    <location>
        <begin position="61"/>
        <end position="79"/>
    </location>
</feature>
<dbReference type="AlphaFoldDB" id="A0ABC8XPF0"/>
<keyword evidence="3" id="KW-1185">Reference proteome</keyword>
<sequence>MEKDGALKLAAEQEARVIGGPGTTQPTWAQARWASIKSKARDAREYAVSKTRQTFSMFGEAKVESADKGGASKDESSPQ</sequence>
<feature type="region of interest" description="Disordered" evidence="1">
    <location>
        <begin position="59"/>
        <end position="79"/>
    </location>
</feature>